<evidence type="ECO:0000313" key="5">
    <source>
        <dbReference type="Proteomes" id="UP000053523"/>
    </source>
</evidence>
<dbReference type="EMBL" id="LORN02000007">
    <property type="protein sequence ID" value="PNN29590.1"/>
    <property type="molecule type" value="Genomic_DNA"/>
</dbReference>
<dbReference type="GO" id="GO:0005524">
    <property type="term" value="F:ATP binding"/>
    <property type="evidence" value="ECO:0007669"/>
    <property type="project" value="UniProtKB-KW"/>
</dbReference>
<accession>A0A2K0AX82</accession>
<dbReference type="InterPro" id="IPR001270">
    <property type="entry name" value="ClpA/B"/>
</dbReference>
<dbReference type="GO" id="GO:0005737">
    <property type="term" value="C:cytoplasm"/>
    <property type="evidence" value="ECO:0007669"/>
    <property type="project" value="TreeGrafter"/>
</dbReference>
<dbReference type="AlphaFoldDB" id="A0A2K0AX82"/>
<dbReference type="InterPro" id="IPR027417">
    <property type="entry name" value="P-loop_NTPase"/>
</dbReference>
<dbReference type="InterPro" id="IPR003593">
    <property type="entry name" value="AAA+_ATPase"/>
</dbReference>
<feature type="domain" description="AAA+ ATPase" evidence="3">
    <location>
        <begin position="42"/>
        <end position="173"/>
    </location>
</feature>
<dbReference type="Pfam" id="PF07724">
    <property type="entry name" value="AAA_2"/>
    <property type="match status" value="1"/>
</dbReference>
<dbReference type="InterPro" id="IPR003959">
    <property type="entry name" value="ATPase_AAA_core"/>
</dbReference>
<dbReference type="Gene3D" id="3.40.50.300">
    <property type="entry name" value="P-loop containing nucleotide triphosphate hydrolases"/>
    <property type="match status" value="2"/>
</dbReference>
<dbReference type="SMART" id="SM00382">
    <property type="entry name" value="AAA"/>
    <property type="match status" value="2"/>
</dbReference>
<protein>
    <recommendedName>
        <fullName evidence="3">AAA+ ATPase domain-containing protein</fullName>
    </recommendedName>
</protein>
<feature type="domain" description="AAA+ ATPase" evidence="3">
    <location>
        <begin position="300"/>
        <end position="431"/>
    </location>
</feature>
<comment type="caution">
    <text evidence="4">The sequence shown here is derived from an EMBL/GenBank/DDBJ whole genome shotgun (WGS) entry which is preliminary data.</text>
</comment>
<dbReference type="Pfam" id="PF00004">
    <property type="entry name" value="AAA"/>
    <property type="match status" value="1"/>
</dbReference>
<dbReference type="PANTHER" id="PTHR11638:SF18">
    <property type="entry name" value="HEAT SHOCK PROTEIN 104"/>
    <property type="match status" value="1"/>
</dbReference>
<reference evidence="4 5" key="1">
    <citation type="submission" date="2017-12" db="EMBL/GenBank/DDBJ databases">
        <title>FDA dAtabase for Regulatory Grade micrObial Sequences (FDA-ARGOS): Supporting development and validation of Infectious Disease Dx tests.</title>
        <authorList>
            <person name="Hoffmann M."/>
            <person name="Allard M."/>
            <person name="Evans P."/>
            <person name="Brown E."/>
            <person name="Tallon L."/>
            <person name="Sadzewicz L."/>
            <person name="Sengamalay N."/>
            <person name="Ott S."/>
            <person name="Godinez A."/>
            <person name="Nagaraj S."/>
            <person name="Vavikolanu K."/>
            <person name="Aluvathingal J."/>
            <person name="Nadendla S."/>
            <person name="Sichtig H."/>
        </authorList>
    </citation>
    <scope>NUCLEOTIDE SEQUENCE [LARGE SCALE GENOMIC DNA]</scope>
    <source>
        <strain evidence="4 5">FDAARGOS_148</strain>
    </source>
</reference>
<proteinExistence type="predicted"/>
<dbReference type="PRINTS" id="PR00300">
    <property type="entry name" value="CLPPROTEASEA"/>
</dbReference>
<gene>
    <name evidence="4" type="ORF">AL503_002080</name>
</gene>
<dbReference type="GO" id="GO:0034605">
    <property type="term" value="P:cellular response to heat"/>
    <property type="evidence" value="ECO:0007669"/>
    <property type="project" value="TreeGrafter"/>
</dbReference>
<dbReference type="CDD" id="cd19499">
    <property type="entry name" value="RecA-like_ClpB_Hsp104-like"/>
    <property type="match status" value="1"/>
</dbReference>
<keyword evidence="1" id="KW-0547">Nucleotide-binding</keyword>
<dbReference type="SUPFAM" id="SSF52540">
    <property type="entry name" value="P-loop containing nucleoside triphosphate hydrolases"/>
    <property type="match status" value="2"/>
</dbReference>
<keyword evidence="2" id="KW-0067">ATP-binding</keyword>
<organism evidence="4 5">
    <name type="scientific">Staphylococcus haemolyticus</name>
    <dbReference type="NCBI Taxonomy" id="1283"/>
    <lineage>
        <taxon>Bacteria</taxon>
        <taxon>Bacillati</taxon>
        <taxon>Bacillota</taxon>
        <taxon>Bacilli</taxon>
        <taxon>Bacillales</taxon>
        <taxon>Staphylococcaceae</taxon>
        <taxon>Staphylococcus</taxon>
    </lineage>
</organism>
<dbReference type="PANTHER" id="PTHR11638">
    <property type="entry name" value="ATP-DEPENDENT CLP PROTEASE"/>
    <property type="match status" value="1"/>
</dbReference>
<sequence length="618" mass="71217">MSESDKVSMLELYGRKMGDVQYDALDRDDVIEIIDATIKRPMMKNICLIAEPGMGKTHAVEYWAKLNKDRLTTYEIDIEAMGGEGQNIFGRKIKQLIKEVEDINSKSDSVVVLFIDELHVLGRSEYSIALESLKPSMQRGIIRFIGATTNEEYIKYIEKNAALTDRFEMLKLPALTRETIYKILENMWLKEMPTDEPVNEDLLNTIIDYGKYLPSQSQPRKSVKMLDDLIGWFRSQDIVMNEALLDKRIYSSIGIDPKFRVNIDQIEKSMRERVYGQDLAIETLVDNLHVTVAGLSDPTRPNSFMFLGPTGVGKTEIAKAMGEGLYGDEEVLERYDMSEYQTEADVEKFIYKISDAVWKRPFGIRLFDEIEKAHRGVMDLFLQILDDGRLENRYGRQVNFRNCYIIMTSNIGHEAFERARRTSTDMTKNVELASDILQRADAFRPELVNRMNAIVPFVHLQSNVRDMIAEKRLDGIKDLLLENYNIKFDYNKKVIRYITREVSNEKTTAGGGRDINNKVSKHVSVPVAKLINKYRHQLLEVEVNIMGTLRMGDKQNNVSDARIVVEKFKMKDQEGKIHLYTGNMQSEIDALDKNAEHHIINDDTNVKDFNSIFEQSYI</sequence>
<dbReference type="InterPro" id="IPR050130">
    <property type="entry name" value="ClpA_ClpB"/>
</dbReference>
<dbReference type="GO" id="GO:0016887">
    <property type="term" value="F:ATP hydrolysis activity"/>
    <property type="evidence" value="ECO:0007669"/>
    <property type="project" value="InterPro"/>
</dbReference>
<dbReference type="Proteomes" id="UP000053523">
    <property type="component" value="Unassembled WGS sequence"/>
</dbReference>
<evidence type="ECO:0000313" key="4">
    <source>
        <dbReference type="EMBL" id="PNN29590.1"/>
    </source>
</evidence>
<evidence type="ECO:0000256" key="1">
    <source>
        <dbReference type="ARBA" id="ARBA00022741"/>
    </source>
</evidence>
<evidence type="ECO:0000259" key="3">
    <source>
        <dbReference type="SMART" id="SM00382"/>
    </source>
</evidence>
<name>A0A2K0AX82_STAHA</name>
<dbReference type="CDD" id="cd00009">
    <property type="entry name" value="AAA"/>
    <property type="match status" value="1"/>
</dbReference>
<evidence type="ECO:0000256" key="2">
    <source>
        <dbReference type="ARBA" id="ARBA00022840"/>
    </source>
</evidence>
<dbReference type="RefSeq" id="WP_151370721.1">
    <property type="nucleotide sequence ID" value="NZ_JAKVGY010000010.1"/>
</dbReference>